<dbReference type="PROSITE" id="PS01031">
    <property type="entry name" value="SHSP"/>
    <property type="match status" value="1"/>
</dbReference>
<sequence length="174" mass="19845">MIDANKGLGYEPETGGAVRMIRRRMYPVYSIWNEIDELMNMMENRLSESFSGENFFSNRIKPVISGECRVDVIDHENETYVVADLPGAEKDDVRIRLVDPKTLEISCNREKKIEEEDEEKGYYLRERTYGEMIRHVSLPVEVSEEGATASFNNGVLEVHLKKIALGAGGNIEIK</sequence>
<dbReference type="KEGG" id="mpi:Mpet_1829"/>
<keyword evidence="4" id="KW-0346">Stress response</keyword>
<accession>E1RIB6</accession>
<dbReference type="SUPFAM" id="SSF49764">
    <property type="entry name" value="HSP20-like chaperones"/>
    <property type="match status" value="1"/>
</dbReference>
<protein>
    <submittedName>
        <fullName evidence="4">Heat shock protein Hsp20</fullName>
    </submittedName>
</protein>
<dbReference type="EMBL" id="CP002117">
    <property type="protein sequence ID" value="ADN36581.1"/>
    <property type="molecule type" value="Genomic_DNA"/>
</dbReference>
<keyword evidence="5" id="KW-1185">Reference proteome</keyword>
<dbReference type="InterPro" id="IPR002068">
    <property type="entry name" value="A-crystallin/Hsp20_dom"/>
</dbReference>
<dbReference type="AlphaFoldDB" id="E1RIB6"/>
<evidence type="ECO:0000259" key="3">
    <source>
        <dbReference type="PROSITE" id="PS01031"/>
    </source>
</evidence>
<dbReference type="CDD" id="cd06464">
    <property type="entry name" value="ACD_sHsps-like"/>
    <property type="match status" value="1"/>
</dbReference>
<evidence type="ECO:0000313" key="5">
    <source>
        <dbReference type="Proteomes" id="UP000006565"/>
    </source>
</evidence>
<reference evidence="4 5" key="1">
    <citation type="journal article" date="2010" name="Stand. Genomic Sci.">
        <title>Complete genome sequence of Methanoplanus petrolearius type strain (SEBR 4847).</title>
        <authorList>
            <person name="Brambilla E."/>
            <person name="Djao O.D."/>
            <person name="Daligault H."/>
            <person name="Lapidus A."/>
            <person name="Lucas S."/>
            <person name="Hammon N."/>
            <person name="Nolan M."/>
            <person name="Tice H."/>
            <person name="Cheng J.F."/>
            <person name="Han C."/>
            <person name="Tapia R."/>
            <person name="Goodwin L."/>
            <person name="Pitluck S."/>
            <person name="Liolios K."/>
            <person name="Ivanova N."/>
            <person name="Mavromatis K."/>
            <person name="Mikhailova N."/>
            <person name="Pati A."/>
            <person name="Chen A."/>
            <person name="Palaniappan K."/>
            <person name="Land M."/>
            <person name="Hauser L."/>
            <person name="Chang Y.J."/>
            <person name="Jeffries C.D."/>
            <person name="Rohde M."/>
            <person name="Spring S."/>
            <person name="Sikorski J."/>
            <person name="Goker M."/>
            <person name="Woyke T."/>
            <person name="Bristow J."/>
            <person name="Eisen J.A."/>
            <person name="Markowitz V."/>
            <person name="Hugenholtz P."/>
            <person name="Kyrpides N.C."/>
            <person name="Klenk H.P."/>
        </authorList>
    </citation>
    <scope>NUCLEOTIDE SEQUENCE [LARGE SCALE GENOMIC DNA]</scope>
    <source>
        <strain evidence="5">DSM 11571 / OCM 486 / SEBR 4847</strain>
    </source>
</reference>
<name>E1RIB6_METP4</name>
<feature type="domain" description="SHSP" evidence="3">
    <location>
        <begin position="61"/>
        <end position="174"/>
    </location>
</feature>
<dbReference type="HOGENOM" id="CLU_046737_12_3_2"/>
<evidence type="ECO:0000313" key="4">
    <source>
        <dbReference type="EMBL" id="ADN36581.1"/>
    </source>
</evidence>
<dbReference type="Gene3D" id="2.60.40.790">
    <property type="match status" value="1"/>
</dbReference>
<dbReference type="eggNOG" id="arCOG01832">
    <property type="taxonomic scope" value="Archaea"/>
</dbReference>
<comment type="similarity">
    <text evidence="1 2">Belongs to the small heat shock protein (HSP20) family.</text>
</comment>
<dbReference type="InterPro" id="IPR008978">
    <property type="entry name" value="HSP20-like_chaperone"/>
</dbReference>
<dbReference type="PANTHER" id="PTHR11527">
    <property type="entry name" value="HEAT-SHOCK PROTEIN 20 FAMILY MEMBER"/>
    <property type="match status" value="1"/>
</dbReference>
<organism evidence="4 5">
    <name type="scientific">Methanolacinia petrolearia (strain DSM 11571 / OCM 486 / SEBR 4847)</name>
    <name type="common">Methanoplanus petrolearius</name>
    <dbReference type="NCBI Taxonomy" id="679926"/>
    <lineage>
        <taxon>Archaea</taxon>
        <taxon>Methanobacteriati</taxon>
        <taxon>Methanobacteriota</taxon>
        <taxon>Stenosarchaea group</taxon>
        <taxon>Methanomicrobia</taxon>
        <taxon>Methanomicrobiales</taxon>
        <taxon>Methanomicrobiaceae</taxon>
        <taxon>Methanolacinia</taxon>
    </lineage>
</organism>
<dbReference type="STRING" id="679926.Mpet_1829"/>
<dbReference type="Proteomes" id="UP000006565">
    <property type="component" value="Chromosome"/>
</dbReference>
<dbReference type="InterPro" id="IPR031107">
    <property type="entry name" value="Small_HSP"/>
</dbReference>
<dbReference type="Pfam" id="PF00011">
    <property type="entry name" value="HSP20"/>
    <property type="match status" value="1"/>
</dbReference>
<evidence type="ECO:0000256" key="2">
    <source>
        <dbReference type="RuleBase" id="RU003616"/>
    </source>
</evidence>
<gene>
    <name evidence="4" type="ordered locus">Mpet_1829</name>
</gene>
<evidence type="ECO:0000256" key="1">
    <source>
        <dbReference type="PROSITE-ProRule" id="PRU00285"/>
    </source>
</evidence>
<proteinExistence type="inferred from homology"/>